<dbReference type="Gene3D" id="1.10.10.10">
    <property type="entry name" value="Winged helix-like DNA-binding domain superfamily/Winged helix DNA-binding domain"/>
    <property type="match status" value="1"/>
</dbReference>
<feature type="domain" description="RNA polymerase sigma-70 region 2" evidence="6">
    <location>
        <begin position="12"/>
        <end position="77"/>
    </location>
</feature>
<dbReference type="AlphaFoldDB" id="A0A1H8XD94"/>
<dbReference type="Proteomes" id="UP000198847">
    <property type="component" value="Unassembled WGS sequence"/>
</dbReference>
<gene>
    <name evidence="7" type="ORF">SAMN04490178_12269</name>
</gene>
<dbReference type="GO" id="GO:0003677">
    <property type="term" value="F:DNA binding"/>
    <property type="evidence" value="ECO:0007669"/>
    <property type="project" value="UniProtKB-KW"/>
</dbReference>
<proteinExistence type="inferred from homology"/>
<sequence length="184" mass="21443">MQKNEQDLIILFKQEKENLLRFVRSKITGISDMDAEDIVADTLFNVYNRLSADRPIENLLPYLYQSVKNKIFDWFRRPQPVVSLDAVEVGAQLQRNELMLDNRAAIEYIVEQKELALLLKNALLSLEPKQRAVWVATEIDGYSFKELSVKWQEPIGTLLARKSRATTKLRKLLQEHEQNLDRGE</sequence>
<comment type="similarity">
    <text evidence="1">Belongs to the sigma-70 factor family. ECF subfamily.</text>
</comment>
<keyword evidence="3" id="KW-0731">Sigma factor</keyword>
<keyword evidence="5" id="KW-0804">Transcription</keyword>
<dbReference type="STRING" id="112903.SAMN04490178_12269"/>
<dbReference type="InterPro" id="IPR013325">
    <property type="entry name" value="RNA_pol_sigma_r2"/>
</dbReference>
<dbReference type="NCBIfam" id="TIGR02937">
    <property type="entry name" value="sigma70-ECF"/>
    <property type="match status" value="1"/>
</dbReference>
<dbReference type="EMBL" id="FODY01000022">
    <property type="protein sequence ID" value="SEP37846.1"/>
    <property type="molecule type" value="Genomic_DNA"/>
</dbReference>
<keyword evidence="2" id="KW-0805">Transcription regulation</keyword>
<protein>
    <submittedName>
        <fullName evidence="7">RNA polymerase sigma factor, sigma-70 family</fullName>
    </submittedName>
</protein>
<evidence type="ECO:0000313" key="7">
    <source>
        <dbReference type="EMBL" id="SEP37846.1"/>
    </source>
</evidence>
<accession>A0A1H8XD94</accession>
<evidence type="ECO:0000256" key="1">
    <source>
        <dbReference type="ARBA" id="ARBA00010641"/>
    </source>
</evidence>
<keyword evidence="8" id="KW-1185">Reference proteome</keyword>
<evidence type="ECO:0000256" key="3">
    <source>
        <dbReference type="ARBA" id="ARBA00023082"/>
    </source>
</evidence>
<dbReference type="Gene3D" id="1.10.1740.10">
    <property type="match status" value="1"/>
</dbReference>
<dbReference type="InterPro" id="IPR039425">
    <property type="entry name" value="RNA_pol_sigma-70-like"/>
</dbReference>
<keyword evidence="4" id="KW-0238">DNA-binding</keyword>
<evidence type="ECO:0000256" key="4">
    <source>
        <dbReference type="ARBA" id="ARBA00023125"/>
    </source>
</evidence>
<evidence type="ECO:0000256" key="2">
    <source>
        <dbReference type="ARBA" id="ARBA00023015"/>
    </source>
</evidence>
<name>A0A1H8XD94_9FIRM</name>
<organism evidence="7 8">
    <name type="scientific">Propionispora vibrioides</name>
    <dbReference type="NCBI Taxonomy" id="112903"/>
    <lineage>
        <taxon>Bacteria</taxon>
        <taxon>Bacillati</taxon>
        <taxon>Bacillota</taxon>
        <taxon>Negativicutes</taxon>
        <taxon>Selenomonadales</taxon>
        <taxon>Sporomusaceae</taxon>
        <taxon>Propionispora</taxon>
    </lineage>
</organism>
<dbReference type="GO" id="GO:0006352">
    <property type="term" value="P:DNA-templated transcription initiation"/>
    <property type="evidence" value="ECO:0007669"/>
    <property type="project" value="InterPro"/>
</dbReference>
<dbReference type="Pfam" id="PF04542">
    <property type="entry name" value="Sigma70_r2"/>
    <property type="match status" value="1"/>
</dbReference>
<dbReference type="PANTHER" id="PTHR43133">
    <property type="entry name" value="RNA POLYMERASE ECF-TYPE SIGMA FACTO"/>
    <property type="match status" value="1"/>
</dbReference>
<evidence type="ECO:0000259" key="6">
    <source>
        <dbReference type="Pfam" id="PF04542"/>
    </source>
</evidence>
<reference evidence="7 8" key="1">
    <citation type="submission" date="2016-10" db="EMBL/GenBank/DDBJ databases">
        <authorList>
            <person name="de Groot N.N."/>
        </authorList>
    </citation>
    <scope>NUCLEOTIDE SEQUENCE [LARGE SCALE GENOMIC DNA]</scope>
    <source>
        <strain evidence="7 8">DSM 13305</strain>
    </source>
</reference>
<dbReference type="InterPro" id="IPR007627">
    <property type="entry name" value="RNA_pol_sigma70_r2"/>
</dbReference>
<dbReference type="SUPFAM" id="SSF88946">
    <property type="entry name" value="Sigma2 domain of RNA polymerase sigma factors"/>
    <property type="match status" value="1"/>
</dbReference>
<dbReference type="PANTHER" id="PTHR43133:SF8">
    <property type="entry name" value="RNA POLYMERASE SIGMA FACTOR HI_1459-RELATED"/>
    <property type="match status" value="1"/>
</dbReference>
<evidence type="ECO:0000256" key="5">
    <source>
        <dbReference type="ARBA" id="ARBA00023163"/>
    </source>
</evidence>
<dbReference type="SUPFAM" id="SSF88659">
    <property type="entry name" value="Sigma3 and sigma4 domains of RNA polymerase sigma factors"/>
    <property type="match status" value="1"/>
</dbReference>
<dbReference type="InterPro" id="IPR014284">
    <property type="entry name" value="RNA_pol_sigma-70_dom"/>
</dbReference>
<dbReference type="InterPro" id="IPR036388">
    <property type="entry name" value="WH-like_DNA-bd_sf"/>
</dbReference>
<dbReference type="OrthoDB" id="9784984at2"/>
<evidence type="ECO:0000313" key="8">
    <source>
        <dbReference type="Proteomes" id="UP000198847"/>
    </source>
</evidence>
<dbReference type="InterPro" id="IPR013324">
    <property type="entry name" value="RNA_pol_sigma_r3/r4-like"/>
</dbReference>
<dbReference type="GO" id="GO:0016987">
    <property type="term" value="F:sigma factor activity"/>
    <property type="evidence" value="ECO:0007669"/>
    <property type="project" value="UniProtKB-KW"/>
</dbReference>